<dbReference type="Pfam" id="PF05911">
    <property type="entry name" value="FPP"/>
    <property type="match status" value="3"/>
</dbReference>
<keyword evidence="6" id="KW-1185">Reference proteome</keyword>
<proteinExistence type="inferred from homology"/>
<reference evidence="5" key="1">
    <citation type="submission" date="2023-05" db="EMBL/GenBank/DDBJ databases">
        <authorList>
            <person name="Huff M."/>
        </authorList>
    </citation>
    <scope>NUCLEOTIDE SEQUENCE</scope>
</reference>
<evidence type="ECO:0008006" key="7">
    <source>
        <dbReference type="Google" id="ProtNLM"/>
    </source>
</evidence>
<name>A0AAD1YNK8_9LAMI</name>
<dbReference type="InterPro" id="IPR008587">
    <property type="entry name" value="FPP_plant"/>
</dbReference>
<gene>
    <name evidence="5" type="ORF">FPE_LOCUS476</name>
</gene>
<feature type="region of interest" description="Disordered" evidence="4">
    <location>
        <begin position="1"/>
        <end position="61"/>
    </location>
</feature>
<dbReference type="PANTHER" id="PTHR31580:SF49">
    <property type="entry name" value="FILAMENT-LIKE PLANT PROTEIN 3"/>
    <property type="match status" value="1"/>
</dbReference>
<evidence type="ECO:0000256" key="1">
    <source>
        <dbReference type="ARBA" id="ARBA00005921"/>
    </source>
</evidence>
<feature type="compositionally biased region" description="Basic residues" evidence="4">
    <location>
        <begin position="1"/>
        <end position="12"/>
    </location>
</feature>
<keyword evidence="2 3" id="KW-0175">Coiled coil</keyword>
<feature type="compositionally biased region" description="Low complexity" evidence="4">
    <location>
        <begin position="15"/>
        <end position="29"/>
    </location>
</feature>
<dbReference type="Proteomes" id="UP000834106">
    <property type="component" value="Chromosome 1"/>
</dbReference>
<dbReference type="PANTHER" id="PTHR31580">
    <property type="entry name" value="FILAMENT-LIKE PLANT PROTEIN 4"/>
    <property type="match status" value="1"/>
</dbReference>
<organism evidence="5 6">
    <name type="scientific">Fraxinus pennsylvanica</name>
    <dbReference type="NCBI Taxonomy" id="56036"/>
    <lineage>
        <taxon>Eukaryota</taxon>
        <taxon>Viridiplantae</taxon>
        <taxon>Streptophyta</taxon>
        <taxon>Embryophyta</taxon>
        <taxon>Tracheophyta</taxon>
        <taxon>Spermatophyta</taxon>
        <taxon>Magnoliopsida</taxon>
        <taxon>eudicotyledons</taxon>
        <taxon>Gunneridae</taxon>
        <taxon>Pentapetalae</taxon>
        <taxon>asterids</taxon>
        <taxon>lamiids</taxon>
        <taxon>Lamiales</taxon>
        <taxon>Oleaceae</taxon>
        <taxon>Oleeae</taxon>
        <taxon>Fraxinus</taxon>
    </lineage>
</organism>
<evidence type="ECO:0000256" key="2">
    <source>
        <dbReference type="ARBA" id="ARBA00023054"/>
    </source>
</evidence>
<comment type="similarity">
    <text evidence="1">Belongs to the FPP family.</text>
</comment>
<dbReference type="AlphaFoldDB" id="A0AAD1YNK8"/>
<evidence type="ECO:0000256" key="3">
    <source>
        <dbReference type="SAM" id="Coils"/>
    </source>
</evidence>
<accession>A0AAD1YNK8</accession>
<sequence length="600" mass="67637">MDRRSWLWRRRSSEKSSGGETESSGSISSHSERFSDDQTLANHIPPSTEVTSKAAPNDGEFNNTMKTLSEKLSEALLNIHAKEDLVKQHAKVAEEAVMGWERAENETFVLKKQIEVLTQKNSVFEERVGHLDRALKECLRQLRQAREEQEGKIYDAVAKKTCEWESTKSELENQLVRLHSQLQNSNADAIMSMLVDVRSKLEAAEKENSILKLKLLSKAEELKLSTHERDLSTCAAETASKQHLVSIKKVTSLEAECRRLKAVARRATQPNDHQSVTALSVYIESFTDSHTDSGERLLAIQSDCCRSVKACHNIGRSFTGPSVDLDLMDDFLEMERLAALPEIESGSSLETKSGENPLKADLEAMINRTAELEAHLEKMEAEKVNLETTLCKCQHQLKISQDQLKETVVKLVDLRTQLAMANEAKRAAQIEVKDTNIKLKKSEKLLEEAQVTLVEFQNQLINANKSKHKIELELEATEVKKAEAESRLKVIKLELETLHSSIGTLEEEVEKERNFSGEIVVKCQKLENEISRMELNSQIQKSAIIDEFQINQDKELTVAATKFAECQKTIASLGRQLKSLATLEDFLIVVSDSERQVDML</sequence>
<evidence type="ECO:0000313" key="5">
    <source>
        <dbReference type="EMBL" id="CAI9753045.1"/>
    </source>
</evidence>
<evidence type="ECO:0000256" key="4">
    <source>
        <dbReference type="SAM" id="MobiDB-lite"/>
    </source>
</evidence>
<feature type="coiled-coil region" evidence="3">
    <location>
        <begin position="362"/>
        <end position="494"/>
    </location>
</feature>
<dbReference type="EMBL" id="OU503036">
    <property type="protein sequence ID" value="CAI9753045.1"/>
    <property type="molecule type" value="Genomic_DNA"/>
</dbReference>
<dbReference type="SUPFAM" id="SSF57997">
    <property type="entry name" value="Tropomyosin"/>
    <property type="match status" value="1"/>
</dbReference>
<evidence type="ECO:0000313" key="6">
    <source>
        <dbReference type="Proteomes" id="UP000834106"/>
    </source>
</evidence>
<feature type="coiled-coil region" evidence="3">
    <location>
        <begin position="128"/>
        <end position="221"/>
    </location>
</feature>
<protein>
    <recommendedName>
        <fullName evidence="7">Filament-like plant protein 3</fullName>
    </recommendedName>
</protein>